<keyword evidence="2" id="KW-1185">Reference proteome</keyword>
<dbReference type="Proteomes" id="UP000827976">
    <property type="component" value="Chromosome 5"/>
</dbReference>
<gene>
    <name evidence="1" type="ORF">IHE45_05G012600</name>
</gene>
<dbReference type="EMBL" id="CM037015">
    <property type="protein sequence ID" value="KAH7680740.1"/>
    <property type="molecule type" value="Genomic_DNA"/>
</dbReference>
<reference evidence="2" key="1">
    <citation type="journal article" date="2022" name="Nat. Commun.">
        <title>Chromosome evolution and the genetic basis of agronomically important traits in greater yam.</title>
        <authorList>
            <person name="Bredeson J.V."/>
            <person name="Lyons J.B."/>
            <person name="Oniyinde I.O."/>
            <person name="Okereke N.R."/>
            <person name="Kolade O."/>
            <person name="Nnabue I."/>
            <person name="Nwadili C.O."/>
            <person name="Hribova E."/>
            <person name="Parker M."/>
            <person name="Nwogha J."/>
            <person name="Shu S."/>
            <person name="Carlson J."/>
            <person name="Kariba R."/>
            <person name="Muthemba S."/>
            <person name="Knop K."/>
            <person name="Barton G.J."/>
            <person name="Sherwood A.V."/>
            <person name="Lopez-Montes A."/>
            <person name="Asiedu R."/>
            <person name="Jamnadass R."/>
            <person name="Muchugi A."/>
            <person name="Goodstein D."/>
            <person name="Egesi C.N."/>
            <person name="Featherston J."/>
            <person name="Asfaw A."/>
            <person name="Simpson G.G."/>
            <person name="Dolezel J."/>
            <person name="Hendre P.S."/>
            <person name="Van Deynze A."/>
            <person name="Kumar P.L."/>
            <person name="Obidiegwu J.E."/>
            <person name="Bhattacharjee R."/>
            <person name="Rokhsar D.S."/>
        </authorList>
    </citation>
    <scope>NUCLEOTIDE SEQUENCE [LARGE SCALE GENOMIC DNA]</scope>
    <source>
        <strain evidence="2">cv. TDa95/00328</strain>
    </source>
</reference>
<organism evidence="1 2">
    <name type="scientific">Dioscorea alata</name>
    <name type="common">Purple yam</name>
    <dbReference type="NCBI Taxonomy" id="55571"/>
    <lineage>
        <taxon>Eukaryota</taxon>
        <taxon>Viridiplantae</taxon>
        <taxon>Streptophyta</taxon>
        <taxon>Embryophyta</taxon>
        <taxon>Tracheophyta</taxon>
        <taxon>Spermatophyta</taxon>
        <taxon>Magnoliopsida</taxon>
        <taxon>Liliopsida</taxon>
        <taxon>Dioscoreales</taxon>
        <taxon>Dioscoreaceae</taxon>
        <taxon>Dioscorea</taxon>
    </lineage>
</organism>
<protein>
    <submittedName>
        <fullName evidence="1">Uncharacterized protein</fullName>
    </submittedName>
</protein>
<evidence type="ECO:0000313" key="2">
    <source>
        <dbReference type="Proteomes" id="UP000827976"/>
    </source>
</evidence>
<comment type="caution">
    <text evidence="1">The sequence shown here is derived from an EMBL/GenBank/DDBJ whole genome shotgun (WGS) entry which is preliminary data.</text>
</comment>
<accession>A0ACB7VZG7</accession>
<evidence type="ECO:0000313" key="1">
    <source>
        <dbReference type="EMBL" id="KAH7680740.1"/>
    </source>
</evidence>
<proteinExistence type="predicted"/>
<sequence length="132" mass="14429">MTDPDPLPSPSAPPNASWSLKPRRSLPSRRPSFQLRPSSFAAPPSLELPSGSGYVSFRDLILPPPSSPAPSNHSPTTDEIELPISNPLVKHAAKAYLQPTPSPSLSGRRHRPLCSCFDFIALLFRPHHHDDL</sequence>
<name>A0ACB7VZG7_DIOAL</name>